<accession>A0A3Q9J0N5</accession>
<dbReference type="Proteomes" id="UP000276888">
    <property type="component" value="Chromosome"/>
</dbReference>
<protein>
    <recommendedName>
        <fullName evidence="3">D-inositol 3-phosphate glycosyltransferase</fullName>
    </recommendedName>
</protein>
<organism evidence="1 2">
    <name type="scientific">Microbacterium lemovicicum</name>
    <dbReference type="NCBI Taxonomy" id="1072463"/>
    <lineage>
        <taxon>Bacteria</taxon>
        <taxon>Bacillati</taxon>
        <taxon>Actinomycetota</taxon>
        <taxon>Actinomycetes</taxon>
        <taxon>Micrococcales</taxon>
        <taxon>Microbacteriaceae</taxon>
        <taxon>Microbacterium</taxon>
    </lineage>
</organism>
<evidence type="ECO:0000313" key="1">
    <source>
        <dbReference type="EMBL" id="AZS38546.1"/>
    </source>
</evidence>
<gene>
    <name evidence="1" type="ORF">CVS47_03204</name>
</gene>
<evidence type="ECO:0008006" key="3">
    <source>
        <dbReference type="Google" id="ProtNLM"/>
    </source>
</evidence>
<sequence length="336" mass="34639">MGVTSAPGPATRPVLLLHDGPHGVAVYEREVAAAVTRSADVSTAPFAAAATLPAGAPVHAHFTDRLWGASPEEAAAAFAELAARHPVSVTLHDVPQTSDGVRNRPRRAAAYRAVARAASGVVVNSHHERLLLAEEGVWDGATAVIPLPVDLRTDAAARPPADGAAAAEVGVLGYFYPGKGHDEALTAAREAGLAALVVLGRASDGHADDLAAFVARGRDAGVAVSVTGWLDDAAMAERCRSVGVPVIAHRHVSASGSLASWIGYGRRPIAVANRYVEEMAALRPGTLAVVEEAGLSAAVRDAAFDPSSTWHGRTDVPGGLADIAAAYVRWWDEGMP</sequence>
<evidence type="ECO:0000313" key="2">
    <source>
        <dbReference type="Proteomes" id="UP000276888"/>
    </source>
</evidence>
<name>A0A3Q9J0N5_9MICO</name>
<dbReference type="KEGG" id="mlv:CVS47_03204"/>
<proteinExistence type="predicted"/>
<dbReference type="SUPFAM" id="SSF53756">
    <property type="entry name" value="UDP-Glycosyltransferase/glycogen phosphorylase"/>
    <property type="match status" value="1"/>
</dbReference>
<reference evidence="1 2" key="1">
    <citation type="submission" date="2018-08" db="EMBL/GenBank/DDBJ databases">
        <title>Microbacterium lemovicicum sp. nov., a bacterium isolated from a natural uranium-rich soil.</title>
        <authorList>
            <person name="ORTET P."/>
        </authorList>
    </citation>
    <scope>NUCLEOTIDE SEQUENCE [LARGE SCALE GENOMIC DNA]</scope>
    <source>
        <strain evidence="1 2">Viu22</strain>
    </source>
</reference>
<keyword evidence="2" id="KW-1185">Reference proteome</keyword>
<dbReference type="Gene3D" id="3.40.50.2000">
    <property type="entry name" value="Glycogen Phosphorylase B"/>
    <property type="match status" value="2"/>
</dbReference>
<dbReference type="AlphaFoldDB" id="A0A3Q9J0N5"/>
<dbReference type="EMBL" id="CP031423">
    <property type="protein sequence ID" value="AZS38546.1"/>
    <property type="molecule type" value="Genomic_DNA"/>
</dbReference>